<organism evidence="1">
    <name type="scientific">marine metagenome</name>
    <dbReference type="NCBI Taxonomy" id="408172"/>
    <lineage>
        <taxon>unclassified sequences</taxon>
        <taxon>metagenomes</taxon>
        <taxon>ecological metagenomes</taxon>
    </lineage>
</organism>
<reference evidence="1" key="1">
    <citation type="submission" date="2018-05" db="EMBL/GenBank/DDBJ databases">
        <authorList>
            <person name="Lanie J.A."/>
            <person name="Ng W.-L."/>
            <person name="Kazmierczak K.M."/>
            <person name="Andrzejewski T.M."/>
            <person name="Davidsen T.M."/>
            <person name="Wayne K.J."/>
            <person name="Tettelin H."/>
            <person name="Glass J.I."/>
            <person name="Rusch D."/>
            <person name="Podicherti R."/>
            <person name="Tsui H.-C.T."/>
            <person name="Winkler M.E."/>
        </authorList>
    </citation>
    <scope>NUCLEOTIDE SEQUENCE</scope>
</reference>
<feature type="non-terminal residue" evidence="1">
    <location>
        <position position="1"/>
    </location>
</feature>
<name>A0A382UP69_9ZZZZ</name>
<dbReference type="AlphaFoldDB" id="A0A382UP69"/>
<evidence type="ECO:0000313" key="1">
    <source>
        <dbReference type="EMBL" id="SVD35992.1"/>
    </source>
</evidence>
<gene>
    <name evidence="1" type="ORF">METZ01_LOCUS388846</name>
</gene>
<accession>A0A382UP69</accession>
<sequence length="257" mass="29768">VKLKLFSNRFYNSGVPYSNSIWHSITGVDRTTPRTSNDNQALHTQGQFEPDFFGYILDSVGIDYEYTEVVRPSNIIVVDIGSADWTSACKEISKQYPKAIVFSSQEQANDDVRHLLGKHENIFIMDAVYHPTPEIFHERYIPFPSFFSRMLNPFFNTVIAYHSINLHDGKPNGKDLIFNNLKYRNTYDKSLTQYILNENNLVNEATTYRRDQGFAIGREKQIDPNTIEQYIRCLIQDMTTSENKVGVSNFKDFLLYS</sequence>
<proteinExistence type="predicted"/>
<feature type="non-terminal residue" evidence="1">
    <location>
        <position position="257"/>
    </location>
</feature>
<dbReference type="EMBL" id="UINC01145700">
    <property type="protein sequence ID" value="SVD35992.1"/>
    <property type="molecule type" value="Genomic_DNA"/>
</dbReference>
<protein>
    <submittedName>
        <fullName evidence="1">Uncharacterized protein</fullName>
    </submittedName>
</protein>